<keyword evidence="1" id="KW-0812">Transmembrane</keyword>
<evidence type="ECO:0000256" key="1">
    <source>
        <dbReference type="SAM" id="Phobius"/>
    </source>
</evidence>
<gene>
    <name evidence="2" type="ORF">SKTS_07530</name>
</gene>
<evidence type="ECO:0000313" key="3">
    <source>
        <dbReference type="Proteomes" id="UP000502260"/>
    </source>
</evidence>
<keyword evidence="3" id="KW-1185">Reference proteome</keyword>
<organism evidence="2 3">
    <name type="scientific">Sulfurimicrobium lacus</name>
    <dbReference type="NCBI Taxonomy" id="2715678"/>
    <lineage>
        <taxon>Bacteria</taxon>
        <taxon>Pseudomonadati</taxon>
        <taxon>Pseudomonadota</taxon>
        <taxon>Betaproteobacteria</taxon>
        <taxon>Nitrosomonadales</taxon>
        <taxon>Sulfuricellaceae</taxon>
        <taxon>Sulfurimicrobium</taxon>
    </lineage>
</organism>
<sequence length="61" mass="6702">MDINDLRSIVTVVSFITFLGILAWAFSGRRKAAFDEAAQSLMEDDEFSRVNVKSAPKAAGH</sequence>
<evidence type="ECO:0000313" key="2">
    <source>
        <dbReference type="EMBL" id="BCB25867.1"/>
    </source>
</evidence>
<dbReference type="InterPro" id="IPR008621">
    <property type="entry name" value="Cbb3-typ_cyt_oxidase_comp"/>
</dbReference>
<feature type="transmembrane region" description="Helical" evidence="1">
    <location>
        <begin position="6"/>
        <end position="26"/>
    </location>
</feature>
<dbReference type="AlphaFoldDB" id="A0A6F8V9S7"/>
<dbReference type="EMBL" id="AP022853">
    <property type="protein sequence ID" value="BCB25867.1"/>
    <property type="molecule type" value="Genomic_DNA"/>
</dbReference>
<evidence type="ECO:0008006" key="4">
    <source>
        <dbReference type="Google" id="ProtNLM"/>
    </source>
</evidence>
<proteinExistence type="predicted"/>
<name>A0A6F8V9S7_9PROT</name>
<protein>
    <recommendedName>
        <fullName evidence="4">Cytochrome oxidase</fullName>
    </recommendedName>
</protein>
<keyword evidence="1" id="KW-0472">Membrane</keyword>
<dbReference type="KEGG" id="slac:SKTS_07530"/>
<dbReference type="Pfam" id="PF05545">
    <property type="entry name" value="FixQ"/>
    <property type="match status" value="1"/>
</dbReference>
<accession>A0A6F8V9S7</accession>
<dbReference type="Proteomes" id="UP000502260">
    <property type="component" value="Chromosome"/>
</dbReference>
<keyword evidence="1" id="KW-1133">Transmembrane helix</keyword>
<reference evidence="3" key="1">
    <citation type="submission" date="2020-03" db="EMBL/GenBank/DDBJ databases">
        <title>Complete genome sequence of sulfur-oxidizing bacterium skT11.</title>
        <authorList>
            <person name="Kanda M."/>
            <person name="Kojima H."/>
            <person name="Fukui M."/>
        </authorList>
    </citation>
    <scope>NUCLEOTIDE SEQUENCE [LARGE SCALE GENOMIC DNA]</scope>
    <source>
        <strain evidence="3">skT11</strain>
    </source>
</reference>
<dbReference type="RefSeq" id="WP_173060604.1">
    <property type="nucleotide sequence ID" value="NZ_AP022853.1"/>
</dbReference>